<proteinExistence type="predicted"/>
<dbReference type="AlphaFoldDB" id="E4NAW8"/>
<name>E4NAW8_KITSK</name>
<keyword evidence="2" id="KW-0812">Transmembrane</keyword>
<feature type="compositionally biased region" description="Basic residues" evidence="1">
    <location>
        <begin position="298"/>
        <end position="315"/>
    </location>
</feature>
<accession>E4NAW8</accession>
<evidence type="ECO:0000313" key="4">
    <source>
        <dbReference type="Proteomes" id="UP000007076"/>
    </source>
</evidence>
<dbReference type="STRING" id="452652.KSE_25360"/>
<evidence type="ECO:0000256" key="1">
    <source>
        <dbReference type="SAM" id="MobiDB-lite"/>
    </source>
</evidence>
<gene>
    <name evidence="3" type="ordered locus">KSE_25360</name>
</gene>
<feature type="transmembrane region" description="Helical" evidence="2">
    <location>
        <begin position="43"/>
        <end position="62"/>
    </location>
</feature>
<protein>
    <submittedName>
        <fullName evidence="3">Uncharacterized protein</fullName>
    </submittedName>
</protein>
<feature type="region of interest" description="Disordered" evidence="1">
    <location>
        <begin position="273"/>
        <end position="315"/>
    </location>
</feature>
<evidence type="ECO:0000313" key="3">
    <source>
        <dbReference type="EMBL" id="BAJ28349.1"/>
    </source>
</evidence>
<keyword evidence="2" id="KW-1133">Transmembrane helix</keyword>
<reference evidence="3 4" key="1">
    <citation type="journal article" date="2010" name="DNA Res.">
        <title>Genome sequence of Kitasatospora setae NBRC 14216T: an evolutionary snapshot of the family Streptomycetaceae.</title>
        <authorList>
            <person name="Ichikawa N."/>
            <person name="Oguchi A."/>
            <person name="Ikeda H."/>
            <person name="Ishikawa J."/>
            <person name="Kitani S."/>
            <person name="Watanabe Y."/>
            <person name="Nakamura S."/>
            <person name="Katano Y."/>
            <person name="Kishi E."/>
            <person name="Sasagawa M."/>
            <person name="Ankai A."/>
            <person name="Fukui S."/>
            <person name="Hashimoto Y."/>
            <person name="Kamata S."/>
            <person name="Otoguro M."/>
            <person name="Tanikawa S."/>
            <person name="Nihira T."/>
            <person name="Horinouchi S."/>
            <person name="Ohnishi Y."/>
            <person name="Hayakawa M."/>
            <person name="Kuzuyama T."/>
            <person name="Arisawa A."/>
            <person name="Nomoto F."/>
            <person name="Miura H."/>
            <person name="Takahashi Y."/>
            <person name="Fujita N."/>
        </authorList>
    </citation>
    <scope>NUCLEOTIDE SEQUENCE [LARGE SCALE GENOMIC DNA]</scope>
    <source>
        <strain evidence="4">ATCC 33774 / DSM 43861 / JCM 3304 / KCC A-0304 / NBRC 14216 / KM-6054</strain>
    </source>
</reference>
<keyword evidence="2" id="KW-0472">Membrane</keyword>
<dbReference type="EMBL" id="AP010968">
    <property type="protein sequence ID" value="BAJ28349.1"/>
    <property type="molecule type" value="Genomic_DNA"/>
</dbReference>
<organism evidence="3 4">
    <name type="scientific">Kitasatospora setae (strain ATCC 33774 / DSM 43861 / JCM 3304 / KCC A-0304 / NBRC 14216 / KM-6054)</name>
    <name type="common">Streptomyces setae</name>
    <dbReference type="NCBI Taxonomy" id="452652"/>
    <lineage>
        <taxon>Bacteria</taxon>
        <taxon>Bacillati</taxon>
        <taxon>Actinomycetota</taxon>
        <taxon>Actinomycetes</taxon>
        <taxon>Kitasatosporales</taxon>
        <taxon>Streptomycetaceae</taxon>
        <taxon>Kitasatospora</taxon>
    </lineage>
</organism>
<dbReference type="HOGENOM" id="CLU_882179_0_0_11"/>
<dbReference type="Proteomes" id="UP000007076">
    <property type="component" value="Chromosome"/>
</dbReference>
<feature type="compositionally biased region" description="Basic and acidic residues" evidence="1">
    <location>
        <begin position="274"/>
        <end position="297"/>
    </location>
</feature>
<dbReference type="eggNOG" id="ENOG5030PI7">
    <property type="taxonomic scope" value="Bacteria"/>
</dbReference>
<dbReference type="KEGG" id="ksk:KSE_25360"/>
<evidence type="ECO:0000256" key="2">
    <source>
        <dbReference type="SAM" id="Phobius"/>
    </source>
</evidence>
<keyword evidence="4" id="KW-1185">Reference proteome</keyword>
<sequence length="315" mass="31972">MSVLVALPSRPDAGGGAGNGAGGVVRVGRRAVVRRAGWLRPEVLFLGCGLVLLPWAALLALLPDGTPWAVLDLVESAALSTAALRLRRGRTPSWSAGLAGVLLATDAGCDLATASGGSELLVALLMAVCAELPLAAVCWSTALRAGAVGPGGGPVPAAGRGCRSRGRVAVPVPVGGPPTGFLTEGVAVRSIHMLTGSVPGLLSGTPAGRVCAGQADRLRVATAGCRPDRPARSDRRAPAAGLRVRAEGWAPRPCPDRAHRAVLPASAARMAATARRDPGVHRRPAAERAPGLRELRARRLHRGAAGPRRRSAVGG</sequence>